<evidence type="ECO:0000256" key="3">
    <source>
        <dbReference type="ARBA" id="ARBA00022490"/>
    </source>
</evidence>
<sequence>MSNEVETSTTNGQPDQQPAPKAPSKKEKKKGSEKTDEYLLARFKGDGVKYKAKLIGIDDVPDARGDKMSQDSMMKLKGMAAAGRSQGQHKQRIWVNISLSGIKIIDEKTGVIEHEHPVNKISFIARDVTDNRAFGYVCGGEGQHQFFAIKTGQQAEPLVVDLKDLFQVIYNVKKKEEEKKKMEEANKAVENGSETLLTLDDQANKLKLESKDILLVDLNSEIDTNQNSLRENPFLTNGITSCSLPRPKPQAAFLPENAFSANLNFFPTPNPDPFRDDPFAQPDQSTPSSFDSLKSSDQKKENLSSLSPPLNNGPLNGDVDYFGQQFDQISNRTGKQEAQAGPWPFSSTQTQPAVRTQNGVSEREQNGFHVKSSPNPFVGSPPKGLSVPNGVKQDLESSVQSSPHDSIAIIPPPQSTKPGRGRRTAKSPAKDLLASDIFTPPVSEPPGQTSPTGQSATLQTNPLDLFKTNASTPVGPLAGLGGIPVSPPQAGPWNPSSLVFNQSASVVPGAMMSGQPSGFSQPVVFTTSPGVPSWKQPSSFAASTSPPGPVVWGPSASVAPNTWSSTSPLGNPFQSNIFPTSAMSSQPPPMLSSLLVTPPQPPPRTGPPKDISSDAFTALDPLGDKEVKEVKEMFKDFQLRQPPAVPARKGEQTSSGTSSAFSSYFNSKVGIPQENADHDDFDANQLLKKINEPPKPVPRQGSLPVTKSADIAFENPFSKDSFSSSQASMASQPTSPDVYRDPFGNPFA</sequence>
<feature type="region of interest" description="Disordered" evidence="6">
    <location>
        <begin position="1"/>
        <end position="36"/>
    </location>
</feature>
<dbReference type="GeneID" id="106970914"/>
<evidence type="ECO:0000256" key="1">
    <source>
        <dbReference type="ARBA" id="ARBA00004496"/>
    </source>
</evidence>
<dbReference type="CDD" id="cd01215">
    <property type="entry name" value="PTB_Dab"/>
    <property type="match status" value="1"/>
</dbReference>
<dbReference type="RefSeq" id="XP_026931580.1">
    <property type="nucleotide sequence ID" value="XM_027075779.2"/>
</dbReference>
<evidence type="ECO:0000313" key="9">
    <source>
        <dbReference type="RefSeq" id="XP_026931580.1"/>
    </source>
</evidence>
<evidence type="ECO:0000313" key="8">
    <source>
        <dbReference type="Proteomes" id="UP001652583"/>
    </source>
</evidence>
<evidence type="ECO:0000256" key="6">
    <source>
        <dbReference type="SAM" id="MobiDB-lite"/>
    </source>
</evidence>
<dbReference type="InterPro" id="IPR011993">
    <property type="entry name" value="PH-like_dom_sf"/>
</dbReference>
<keyword evidence="2" id="KW-0217">Developmental protein</keyword>
<organism evidence="8 9">
    <name type="scientific">Acinonyx jubatus</name>
    <name type="common">Cheetah</name>
    <dbReference type="NCBI Taxonomy" id="32536"/>
    <lineage>
        <taxon>Eukaryota</taxon>
        <taxon>Metazoa</taxon>
        <taxon>Chordata</taxon>
        <taxon>Craniata</taxon>
        <taxon>Vertebrata</taxon>
        <taxon>Euteleostomi</taxon>
        <taxon>Mammalia</taxon>
        <taxon>Eutheria</taxon>
        <taxon>Laurasiatheria</taxon>
        <taxon>Carnivora</taxon>
        <taxon>Feliformia</taxon>
        <taxon>Felidae</taxon>
        <taxon>Felinae</taxon>
        <taxon>Acinonyx</taxon>
    </lineage>
</organism>
<feature type="compositionally biased region" description="Polar residues" evidence="6">
    <location>
        <begin position="345"/>
        <end position="360"/>
    </location>
</feature>
<reference evidence="9" key="1">
    <citation type="submission" date="2025-08" db="UniProtKB">
        <authorList>
            <consortium name="RefSeq"/>
        </authorList>
    </citation>
    <scope>IDENTIFICATION</scope>
    <source>
        <tissue evidence="9">Blood</tissue>
    </source>
</reference>
<protein>
    <submittedName>
        <fullName evidence="9">Disabled homolog 2 isoform X2</fullName>
    </submittedName>
</protein>
<keyword evidence="8" id="KW-1185">Reference proteome</keyword>
<dbReference type="CTD" id="1601"/>
<dbReference type="GO" id="GO:0010718">
    <property type="term" value="P:positive regulation of epithelial to mesenchymal transition"/>
    <property type="evidence" value="ECO:0007669"/>
    <property type="project" value="TreeGrafter"/>
</dbReference>
<dbReference type="GO" id="GO:0090090">
    <property type="term" value="P:negative regulation of canonical Wnt signaling pathway"/>
    <property type="evidence" value="ECO:0007669"/>
    <property type="project" value="TreeGrafter"/>
</dbReference>
<dbReference type="PANTHER" id="PTHR47695">
    <property type="entry name" value="PID DOMAIN-CONTAINING PROTEIN"/>
    <property type="match status" value="1"/>
</dbReference>
<dbReference type="Pfam" id="PF21792">
    <property type="entry name" value="DAB2_SBM"/>
    <property type="match status" value="1"/>
</dbReference>
<evidence type="ECO:0000256" key="2">
    <source>
        <dbReference type="ARBA" id="ARBA00022473"/>
    </source>
</evidence>
<dbReference type="InterPro" id="IPR006020">
    <property type="entry name" value="PTB/PI_dom"/>
</dbReference>
<dbReference type="GO" id="GO:0005905">
    <property type="term" value="C:clathrin-coated pit"/>
    <property type="evidence" value="ECO:0007669"/>
    <property type="project" value="TreeGrafter"/>
</dbReference>
<dbReference type="Gene3D" id="2.30.29.30">
    <property type="entry name" value="Pleckstrin-homology domain (PH domain)/Phosphotyrosine-binding domain (PTB)"/>
    <property type="match status" value="1"/>
</dbReference>
<evidence type="ECO:0000256" key="5">
    <source>
        <dbReference type="ARBA" id="ARBA00022782"/>
    </source>
</evidence>
<feature type="region of interest" description="Disordered" evidence="6">
    <location>
        <begin position="264"/>
        <end position="458"/>
    </location>
</feature>
<dbReference type="FunFam" id="2.30.29.30:FF:000035">
    <property type="entry name" value="Disabled homolog 2 isoform 1"/>
    <property type="match status" value="1"/>
</dbReference>
<dbReference type="PROSITE" id="PS01179">
    <property type="entry name" value="PID"/>
    <property type="match status" value="1"/>
</dbReference>
<feature type="region of interest" description="Disordered" evidence="6">
    <location>
        <begin position="576"/>
        <end position="616"/>
    </location>
</feature>
<comment type="subcellular location">
    <subcellularLocation>
        <location evidence="1">Cytoplasm</location>
    </subcellularLocation>
</comment>
<dbReference type="SMART" id="SM00462">
    <property type="entry name" value="PTB"/>
    <property type="match status" value="1"/>
</dbReference>
<feature type="compositionally biased region" description="Polar residues" evidence="6">
    <location>
        <begin position="1"/>
        <end position="16"/>
    </location>
</feature>
<feature type="compositionally biased region" description="Low complexity" evidence="6">
    <location>
        <begin position="581"/>
        <end position="595"/>
    </location>
</feature>
<keyword evidence="5" id="KW-0221">Differentiation</keyword>
<dbReference type="GO" id="GO:0045807">
    <property type="term" value="P:positive regulation of endocytosis"/>
    <property type="evidence" value="ECO:0007669"/>
    <property type="project" value="TreeGrafter"/>
</dbReference>
<dbReference type="SUPFAM" id="SSF50729">
    <property type="entry name" value="PH domain-like"/>
    <property type="match status" value="1"/>
</dbReference>
<feature type="compositionally biased region" description="Low complexity" evidence="6">
    <location>
        <begin position="716"/>
        <end position="735"/>
    </location>
</feature>
<proteinExistence type="predicted"/>
<dbReference type="AlphaFoldDB" id="A0A6J2AT75"/>
<feature type="domain" description="PID" evidence="7">
    <location>
        <begin position="45"/>
        <end position="196"/>
    </location>
</feature>
<name>A0A6J2AT75_ACIJB</name>
<feature type="compositionally biased region" description="Polar residues" evidence="6">
    <location>
        <begin position="446"/>
        <end position="458"/>
    </location>
</feature>
<dbReference type="Pfam" id="PF00640">
    <property type="entry name" value="PID"/>
    <property type="match status" value="1"/>
</dbReference>
<dbReference type="GO" id="GO:0035615">
    <property type="term" value="F:clathrin adaptor activity"/>
    <property type="evidence" value="ECO:0007669"/>
    <property type="project" value="TreeGrafter"/>
</dbReference>
<keyword evidence="4" id="KW-0597">Phosphoprotein</keyword>
<gene>
    <name evidence="9" type="primary">DAB2</name>
</gene>
<accession>A0A6J2AT75</accession>
<dbReference type="GO" id="GO:0005737">
    <property type="term" value="C:cytoplasm"/>
    <property type="evidence" value="ECO:0007669"/>
    <property type="project" value="UniProtKB-SubCell"/>
</dbReference>
<dbReference type="InterPro" id="IPR048559">
    <property type="entry name" value="DAB1/2_SBM"/>
</dbReference>
<dbReference type="GO" id="GO:0006898">
    <property type="term" value="P:receptor-mediated endocytosis"/>
    <property type="evidence" value="ECO:0007669"/>
    <property type="project" value="TreeGrafter"/>
</dbReference>
<keyword evidence="3" id="KW-0963">Cytoplasm</keyword>
<feature type="region of interest" description="Disordered" evidence="6">
    <location>
        <begin position="638"/>
        <end position="660"/>
    </location>
</feature>
<dbReference type="PANTHER" id="PTHR47695:SF5">
    <property type="entry name" value="DISABLED HOMOLOG 2"/>
    <property type="match status" value="1"/>
</dbReference>
<evidence type="ECO:0000256" key="4">
    <source>
        <dbReference type="ARBA" id="ARBA00022553"/>
    </source>
</evidence>
<dbReference type="Proteomes" id="UP001652583">
    <property type="component" value="Chromosome A1"/>
</dbReference>
<feature type="compositionally biased region" description="Polar residues" evidence="6">
    <location>
        <begin position="282"/>
        <end position="293"/>
    </location>
</feature>
<dbReference type="InterPro" id="IPR048561">
    <property type="entry name" value="Dab_PTB"/>
</dbReference>
<dbReference type="GO" id="GO:0038024">
    <property type="term" value="F:cargo receptor activity"/>
    <property type="evidence" value="ECO:0007669"/>
    <property type="project" value="TreeGrafter"/>
</dbReference>
<feature type="region of interest" description="Disordered" evidence="6">
    <location>
        <begin position="688"/>
        <end position="748"/>
    </location>
</feature>
<evidence type="ECO:0000259" key="7">
    <source>
        <dbReference type="PROSITE" id="PS01179"/>
    </source>
</evidence>
<dbReference type="GO" id="GO:0030154">
    <property type="term" value="P:cell differentiation"/>
    <property type="evidence" value="ECO:0007669"/>
    <property type="project" value="UniProtKB-KW"/>
</dbReference>
<feature type="compositionally biased region" description="Polar residues" evidence="6">
    <location>
        <begin position="303"/>
        <end position="314"/>
    </location>
</feature>